<dbReference type="EMBL" id="JACYFS010000002">
    <property type="protein sequence ID" value="MBD8082515.1"/>
    <property type="molecule type" value="Genomic_DNA"/>
</dbReference>
<proteinExistence type="predicted"/>
<accession>A0ABR8ZBA5</accession>
<dbReference type="Proteomes" id="UP000637299">
    <property type="component" value="Unassembled WGS sequence"/>
</dbReference>
<evidence type="ECO:0000313" key="2">
    <source>
        <dbReference type="Proteomes" id="UP000637299"/>
    </source>
</evidence>
<sequence>MKYGDEIHLPASVLDIENLQSVFTKIFKLDLPTTFANILKITNGSDNNGTVMYSASRILISGYDDRYIDGIIEANEEWHTNTDFAKYVFYADSEQYLFVQNLQTKLFSFHPRDRFETTLFETTDEELFFKSY</sequence>
<dbReference type="NCBIfam" id="NF038335">
    <property type="entry name" value="YPO0640_fam"/>
    <property type="match status" value="1"/>
</dbReference>
<organism evidence="1 2">
    <name type="scientific">Chryseobacterium caseinilyticum</name>
    <dbReference type="NCBI Taxonomy" id="2771428"/>
    <lineage>
        <taxon>Bacteria</taxon>
        <taxon>Pseudomonadati</taxon>
        <taxon>Bacteroidota</taxon>
        <taxon>Flavobacteriia</taxon>
        <taxon>Flavobacteriales</taxon>
        <taxon>Weeksellaceae</taxon>
        <taxon>Chryseobacterium group</taxon>
        <taxon>Chryseobacterium</taxon>
    </lineage>
</organism>
<name>A0ABR8ZBA5_9FLAO</name>
<dbReference type="RefSeq" id="WP_191736493.1">
    <property type="nucleotide sequence ID" value="NZ_JACYFS010000002.1"/>
</dbReference>
<keyword evidence="2" id="KW-1185">Reference proteome</keyword>
<gene>
    <name evidence="1" type="ORF">IC610_08810</name>
</gene>
<protein>
    <recommendedName>
        <fullName evidence="3">SMI1/KNR4 family protein</fullName>
    </recommendedName>
</protein>
<comment type="caution">
    <text evidence="1">The sequence shown here is derived from an EMBL/GenBank/DDBJ whole genome shotgun (WGS) entry which is preliminary data.</text>
</comment>
<reference evidence="1 2" key="1">
    <citation type="submission" date="2020-09" db="EMBL/GenBank/DDBJ databases">
        <title>Genome seq and assembly of Chryseobacterium sp.</title>
        <authorList>
            <person name="Chhetri G."/>
        </authorList>
    </citation>
    <scope>NUCLEOTIDE SEQUENCE [LARGE SCALE GENOMIC DNA]</scope>
    <source>
        <strain evidence="1 2">GCR10</strain>
    </source>
</reference>
<evidence type="ECO:0000313" key="1">
    <source>
        <dbReference type="EMBL" id="MBD8082515.1"/>
    </source>
</evidence>
<evidence type="ECO:0008006" key="3">
    <source>
        <dbReference type="Google" id="ProtNLM"/>
    </source>
</evidence>